<feature type="repeat" description="RCC1" evidence="2">
    <location>
        <begin position="148"/>
        <end position="197"/>
    </location>
</feature>
<sequence>MLQLPSPSNPSPSKELIVRHGRQLTGQSTLLALGLYHTCAYVTSSALLKCWGFNNYGQLGDGTTITRSTPTTINVGGAVGLLALGWYHTCAYVTNSALLKCWGFNSNGQLGDSTTTNRYTPTTINVGGAVGLLALGYLHTCAYVTASTLLKCWGYNNYGQLGDSTTTTRYTPTTINVGGAVGLLALGEYHTCAYVTTGALLKCWGWNAFGQLGLGHTADRTTPITINVGGAVGLLALGDRHTCAYVIDSALLKCWGRNNNGQLGDGTTTNRNTPITINVGGAVGLLALGGSHTCAYVTSSALLKCWGYNYYGQLGDGTTINRYTPTTTINVGGAVGLLALGYYHTCAYVTAGTLLKCLGWNYYGQLGDGTTTNRISPTLLHSALFPKTFVQK</sequence>
<dbReference type="SUPFAM" id="SSF50985">
    <property type="entry name" value="RCC1/BLIP-II"/>
    <property type="match status" value="1"/>
</dbReference>
<name>A0A0M0JZG2_9EUKA</name>
<evidence type="ECO:0000256" key="1">
    <source>
        <dbReference type="ARBA" id="ARBA00022737"/>
    </source>
</evidence>
<evidence type="ECO:0000313" key="4">
    <source>
        <dbReference type="Proteomes" id="UP000037460"/>
    </source>
</evidence>
<dbReference type="EMBL" id="JWZX01001862">
    <property type="protein sequence ID" value="KOO32036.1"/>
    <property type="molecule type" value="Genomic_DNA"/>
</dbReference>
<dbReference type="InterPro" id="IPR051210">
    <property type="entry name" value="Ub_ligase/GEF_domain"/>
</dbReference>
<proteinExistence type="predicted"/>
<comment type="caution">
    <text evidence="3">The sequence shown here is derived from an EMBL/GenBank/DDBJ whole genome shotgun (WGS) entry which is preliminary data.</text>
</comment>
<dbReference type="Gene3D" id="2.130.10.30">
    <property type="entry name" value="Regulator of chromosome condensation 1/beta-lactamase-inhibitor protein II"/>
    <property type="match status" value="3"/>
</dbReference>
<accession>A0A0M0JZG2</accession>
<feature type="repeat" description="RCC1" evidence="2">
    <location>
        <begin position="250"/>
        <end position="299"/>
    </location>
</feature>
<dbReference type="OrthoDB" id="538768at2759"/>
<keyword evidence="4" id="KW-1185">Reference proteome</keyword>
<feature type="repeat" description="RCC1" evidence="2">
    <location>
        <begin position="97"/>
        <end position="146"/>
    </location>
</feature>
<keyword evidence="1" id="KW-0677">Repeat</keyword>
<evidence type="ECO:0000313" key="3">
    <source>
        <dbReference type="EMBL" id="KOO32036.1"/>
    </source>
</evidence>
<dbReference type="PANTHER" id="PTHR22870">
    <property type="entry name" value="REGULATOR OF CHROMOSOME CONDENSATION"/>
    <property type="match status" value="1"/>
</dbReference>
<dbReference type="Proteomes" id="UP000037460">
    <property type="component" value="Unassembled WGS sequence"/>
</dbReference>
<dbReference type="PROSITE" id="PS50012">
    <property type="entry name" value="RCC1_3"/>
    <property type="match status" value="6"/>
</dbReference>
<dbReference type="AlphaFoldDB" id="A0A0M0JZG2"/>
<evidence type="ECO:0000256" key="2">
    <source>
        <dbReference type="PROSITE-ProRule" id="PRU00235"/>
    </source>
</evidence>
<dbReference type="InterPro" id="IPR009091">
    <property type="entry name" value="RCC1/BLIP-II"/>
</dbReference>
<organism evidence="3 4">
    <name type="scientific">Chrysochromulina tobinii</name>
    <dbReference type="NCBI Taxonomy" id="1460289"/>
    <lineage>
        <taxon>Eukaryota</taxon>
        <taxon>Haptista</taxon>
        <taxon>Haptophyta</taxon>
        <taxon>Prymnesiophyceae</taxon>
        <taxon>Prymnesiales</taxon>
        <taxon>Chrysochromulinaceae</taxon>
        <taxon>Chrysochromulina</taxon>
    </lineage>
</organism>
<protein>
    <submittedName>
        <fullName evidence="3">Regulator of chromosome condensation rcc1</fullName>
    </submittedName>
</protein>
<dbReference type="PANTHER" id="PTHR22870:SF408">
    <property type="entry name" value="OS09G0560450 PROTEIN"/>
    <property type="match status" value="1"/>
</dbReference>
<feature type="repeat" description="RCC1" evidence="2">
    <location>
        <begin position="301"/>
        <end position="351"/>
    </location>
</feature>
<dbReference type="InterPro" id="IPR000408">
    <property type="entry name" value="Reg_chr_condens"/>
</dbReference>
<feature type="repeat" description="RCC1" evidence="2">
    <location>
        <begin position="199"/>
        <end position="248"/>
    </location>
</feature>
<reference evidence="4" key="1">
    <citation type="journal article" date="2015" name="PLoS Genet.">
        <title>Genome Sequence and Transcriptome Analyses of Chrysochromulina tobin: Metabolic Tools for Enhanced Algal Fitness in the Prominent Order Prymnesiales (Haptophyceae).</title>
        <authorList>
            <person name="Hovde B.T."/>
            <person name="Deodato C.R."/>
            <person name="Hunsperger H.M."/>
            <person name="Ryken S.A."/>
            <person name="Yost W."/>
            <person name="Jha R.K."/>
            <person name="Patterson J."/>
            <person name="Monnat R.J. Jr."/>
            <person name="Barlow S.B."/>
            <person name="Starkenburg S.R."/>
            <person name="Cattolico R.A."/>
        </authorList>
    </citation>
    <scope>NUCLEOTIDE SEQUENCE</scope>
    <source>
        <strain evidence="4">CCMP291</strain>
    </source>
</reference>
<dbReference type="Pfam" id="PF00415">
    <property type="entry name" value="RCC1"/>
    <property type="match status" value="6"/>
</dbReference>
<feature type="repeat" description="RCC1" evidence="2">
    <location>
        <begin position="46"/>
        <end position="95"/>
    </location>
</feature>
<gene>
    <name evidence="3" type="ORF">Ctob_009096</name>
</gene>